<evidence type="ECO:0000313" key="2">
    <source>
        <dbReference type="EMBL" id="KAL1519062.1"/>
    </source>
</evidence>
<comment type="caution">
    <text evidence="2">The sequence shown here is derived from an EMBL/GenBank/DDBJ whole genome shotgun (WGS) entry which is preliminary data.</text>
</comment>
<organism evidence="2 3">
    <name type="scientific">Prymnesium parvum</name>
    <name type="common">Toxic golden alga</name>
    <dbReference type="NCBI Taxonomy" id="97485"/>
    <lineage>
        <taxon>Eukaryota</taxon>
        <taxon>Haptista</taxon>
        <taxon>Haptophyta</taxon>
        <taxon>Prymnesiophyceae</taxon>
        <taxon>Prymnesiales</taxon>
        <taxon>Prymnesiaceae</taxon>
        <taxon>Prymnesium</taxon>
    </lineage>
</organism>
<feature type="region of interest" description="Disordered" evidence="1">
    <location>
        <begin position="25"/>
        <end position="54"/>
    </location>
</feature>
<dbReference type="AlphaFoldDB" id="A0AB34JCZ6"/>
<proteinExistence type="predicted"/>
<reference evidence="2 3" key="1">
    <citation type="journal article" date="2024" name="Science">
        <title>Giant polyketide synthase enzymes in the biosynthesis of giant marine polyether toxins.</title>
        <authorList>
            <person name="Fallon T.R."/>
            <person name="Shende V.V."/>
            <person name="Wierzbicki I.H."/>
            <person name="Pendleton A.L."/>
            <person name="Watervoot N.F."/>
            <person name="Auber R.P."/>
            <person name="Gonzalez D.J."/>
            <person name="Wisecaver J.H."/>
            <person name="Moore B.S."/>
        </authorList>
    </citation>
    <scope>NUCLEOTIDE SEQUENCE [LARGE SCALE GENOMIC DNA]</scope>
    <source>
        <strain evidence="2 3">12B1</strain>
    </source>
</reference>
<sequence length="121" mass="13144">MEPVFPRNPLQPLPIALGHISALDAAPGEVEGKKKRKTPPCASRPNGKKGVKERQYEVDDLRKMAAQVISGEMPSGRAEPRALRGCRTQVARWPGTCGECVRTPRCSVTCPLKPLQQGCSI</sequence>
<keyword evidence="3" id="KW-1185">Reference proteome</keyword>
<evidence type="ECO:0000313" key="3">
    <source>
        <dbReference type="Proteomes" id="UP001515480"/>
    </source>
</evidence>
<gene>
    <name evidence="2" type="ORF">AB1Y20_003330</name>
</gene>
<dbReference type="Proteomes" id="UP001515480">
    <property type="component" value="Unassembled WGS sequence"/>
</dbReference>
<name>A0AB34JCZ6_PRYPA</name>
<protein>
    <submittedName>
        <fullName evidence="2">Uncharacterized protein</fullName>
    </submittedName>
</protein>
<evidence type="ECO:0000256" key="1">
    <source>
        <dbReference type="SAM" id="MobiDB-lite"/>
    </source>
</evidence>
<dbReference type="EMBL" id="JBGBPQ010000010">
    <property type="protein sequence ID" value="KAL1519062.1"/>
    <property type="molecule type" value="Genomic_DNA"/>
</dbReference>
<accession>A0AB34JCZ6</accession>